<evidence type="ECO:0000313" key="2">
    <source>
        <dbReference type="Proteomes" id="UP000694867"/>
    </source>
</evidence>
<protein>
    <submittedName>
        <fullName evidence="3">CDK5 regulatory subunit-associated protein 3</fullName>
    </submittedName>
</protein>
<accession>A0AAJ7SDB2</accession>
<dbReference type="PANTHER" id="PTHR14894">
    <property type="entry name" value="CDK5 REGULATORY SUBUNIT-ASSOCIATED PROTEIN 3"/>
    <property type="match status" value="1"/>
</dbReference>
<name>A0AAJ7SDB2_9ACAR</name>
<dbReference type="GO" id="GO:0012505">
    <property type="term" value="C:endomembrane system"/>
    <property type="evidence" value="ECO:0007669"/>
    <property type="project" value="TreeGrafter"/>
</dbReference>
<keyword evidence="2" id="KW-1185">Reference proteome</keyword>
<dbReference type="KEGG" id="goe:100904170"/>
<dbReference type="PANTHER" id="PTHR14894:SF0">
    <property type="entry name" value="CDK5 REGULATORY SUBUNIT-ASSOCIATED PROTEIN 3"/>
    <property type="match status" value="1"/>
</dbReference>
<dbReference type="RefSeq" id="XP_028966514.1">
    <property type="nucleotide sequence ID" value="XM_029110681.1"/>
</dbReference>
<organism evidence="2 3">
    <name type="scientific">Galendromus occidentalis</name>
    <name type="common">western predatory mite</name>
    <dbReference type="NCBI Taxonomy" id="34638"/>
    <lineage>
        <taxon>Eukaryota</taxon>
        <taxon>Metazoa</taxon>
        <taxon>Ecdysozoa</taxon>
        <taxon>Arthropoda</taxon>
        <taxon>Chelicerata</taxon>
        <taxon>Arachnida</taxon>
        <taxon>Acari</taxon>
        <taxon>Parasitiformes</taxon>
        <taxon>Mesostigmata</taxon>
        <taxon>Gamasina</taxon>
        <taxon>Phytoseioidea</taxon>
        <taxon>Phytoseiidae</taxon>
        <taxon>Typhlodrominae</taxon>
        <taxon>Galendromus</taxon>
    </lineage>
</organism>
<dbReference type="AlphaFoldDB" id="A0AAJ7SDB2"/>
<dbReference type="GeneID" id="100904170"/>
<gene>
    <name evidence="3" type="primary">LOC100904170</name>
</gene>
<dbReference type="Proteomes" id="UP000694867">
    <property type="component" value="Unplaced"/>
</dbReference>
<evidence type="ECO:0000256" key="1">
    <source>
        <dbReference type="ARBA" id="ARBA00007478"/>
    </source>
</evidence>
<dbReference type="Pfam" id="PF05600">
    <property type="entry name" value="CDK5RAP3"/>
    <property type="match status" value="1"/>
</dbReference>
<comment type="similarity">
    <text evidence="1">Belongs to the CDK5RAP3 family.</text>
</comment>
<evidence type="ECO:0000313" key="3">
    <source>
        <dbReference type="RefSeq" id="XP_028966514.1"/>
    </source>
</evidence>
<dbReference type="GO" id="GO:0007346">
    <property type="term" value="P:regulation of mitotic cell cycle"/>
    <property type="evidence" value="ECO:0007669"/>
    <property type="project" value="TreeGrafter"/>
</dbReference>
<dbReference type="InterPro" id="IPR008491">
    <property type="entry name" value="CDK5RAP3"/>
</dbReference>
<reference evidence="3" key="1">
    <citation type="submission" date="2025-08" db="UniProtKB">
        <authorList>
            <consortium name="RefSeq"/>
        </authorList>
    </citation>
    <scope>IDENTIFICATION</scope>
</reference>
<sequence length="549" mass="62889">MVSSLDGVRNSVLLWVSSRFARPRPSTRKSHIVVHGFSDVVPSLFQDANVPIEISVAKLLDWLISRRHCSTNWQDQVAPVREKINHAIRDMPENEEVRQLLSGSFINYFNCKRIVEILKDTEKDSKNFFGSYGSQRMKDWLEILKMYRVDNVYLADAAQQLVRTLSYEVPSMKRQINKNNQLRDESFAREEAYIKNCAEMQSQYERECGNLGIKGHHIRSELLSLLKEMPAVFEGAVSRLKHIQPIIDLYRSFINFTLRQELPDPEFLPLIHYILTKGNTTTYEWRTGRVPDVVQELRLSSPVDVETAVEDHIDPGDVDEATSVGTSQSNGDFVHVEQEEIDFGDVDDNISWDISVQEDASGKVDSLGSEEGGADVAKGTDALSVLHNVTTREMFLNELRELECFLQQRIAEVSIEGDVLLVSIMQNAPPDVQKQNVESLRAMSREIKELLETMTTQKMLHLYQIHSSPRYVDRLVEQLEHKLHLAEKYTRSREALISHREEALEEQKRLEPQLDTIIAKAKALRSEIEAEVSAKYRGRPVRLIGSNLF</sequence>
<proteinExistence type="inferred from homology"/>